<evidence type="ECO:0000313" key="2">
    <source>
        <dbReference type="Proteomes" id="UP000215914"/>
    </source>
</evidence>
<keyword evidence="2" id="KW-1185">Reference proteome</keyword>
<gene>
    <name evidence="1" type="ORF">HannXRQ_Chr17g0565641</name>
</gene>
<name>A0A251RTJ6_HELAN</name>
<organism evidence="1 2">
    <name type="scientific">Helianthus annuus</name>
    <name type="common">Common sunflower</name>
    <dbReference type="NCBI Taxonomy" id="4232"/>
    <lineage>
        <taxon>Eukaryota</taxon>
        <taxon>Viridiplantae</taxon>
        <taxon>Streptophyta</taxon>
        <taxon>Embryophyta</taxon>
        <taxon>Tracheophyta</taxon>
        <taxon>Spermatophyta</taxon>
        <taxon>Magnoliopsida</taxon>
        <taxon>eudicotyledons</taxon>
        <taxon>Gunneridae</taxon>
        <taxon>Pentapetalae</taxon>
        <taxon>asterids</taxon>
        <taxon>campanulids</taxon>
        <taxon>Asterales</taxon>
        <taxon>Asteraceae</taxon>
        <taxon>Asteroideae</taxon>
        <taxon>Heliantheae alliance</taxon>
        <taxon>Heliantheae</taxon>
        <taxon>Helianthus</taxon>
    </lineage>
</organism>
<dbReference type="Proteomes" id="UP000215914">
    <property type="component" value="Chromosome 17"/>
</dbReference>
<accession>A0A251RTJ6</accession>
<protein>
    <submittedName>
        <fullName evidence="1">Uncharacterized protein</fullName>
    </submittedName>
</protein>
<evidence type="ECO:0000313" key="1">
    <source>
        <dbReference type="EMBL" id="OTF87778.1"/>
    </source>
</evidence>
<dbReference type="InParanoid" id="A0A251RTJ6"/>
<proteinExistence type="predicted"/>
<sequence length="70" mass="7559">MPMITRVPTHSGGLFRSGFQPTVNSSYGFLAFETSAVYLACNHHRHNSLAGGSGLESTGRTKFKHITGSF</sequence>
<dbReference type="EMBL" id="CM007906">
    <property type="protein sequence ID" value="OTF87778.1"/>
    <property type="molecule type" value="Genomic_DNA"/>
</dbReference>
<reference evidence="2" key="1">
    <citation type="journal article" date="2017" name="Nature">
        <title>The sunflower genome provides insights into oil metabolism, flowering and Asterid evolution.</title>
        <authorList>
            <person name="Badouin H."/>
            <person name="Gouzy J."/>
            <person name="Grassa C.J."/>
            <person name="Murat F."/>
            <person name="Staton S.E."/>
            <person name="Cottret L."/>
            <person name="Lelandais-Briere C."/>
            <person name="Owens G.L."/>
            <person name="Carrere S."/>
            <person name="Mayjonade B."/>
            <person name="Legrand L."/>
            <person name="Gill N."/>
            <person name="Kane N.C."/>
            <person name="Bowers J.E."/>
            <person name="Hubner S."/>
            <person name="Bellec A."/>
            <person name="Berard A."/>
            <person name="Berges H."/>
            <person name="Blanchet N."/>
            <person name="Boniface M.C."/>
            <person name="Brunel D."/>
            <person name="Catrice O."/>
            <person name="Chaidir N."/>
            <person name="Claudel C."/>
            <person name="Donnadieu C."/>
            <person name="Faraut T."/>
            <person name="Fievet G."/>
            <person name="Helmstetter N."/>
            <person name="King M."/>
            <person name="Knapp S.J."/>
            <person name="Lai Z."/>
            <person name="Le Paslier M.C."/>
            <person name="Lippi Y."/>
            <person name="Lorenzon L."/>
            <person name="Mandel J.R."/>
            <person name="Marage G."/>
            <person name="Marchand G."/>
            <person name="Marquand E."/>
            <person name="Bret-Mestries E."/>
            <person name="Morien E."/>
            <person name="Nambeesan S."/>
            <person name="Nguyen T."/>
            <person name="Pegot-Espagnet P."/>
            <person name="Pouilly N."/>
            <person name="Raftis F."/>
            <person name="Sallet E."/>
            <person name="Schiex T."/>
            <person name="Thomas J."/>
            <person name="Vandecasteele C."/>
            <person name="Vares D."/>
            <person name="Vear F."/>
            <person name="Vautrin S."/>
            <person name="Crespi M."/>
            <person name="Mangin B."/>
            <person name="Burke J.M."/>
            <person name="Salse J."/>
            <person name="Munos S."/>
            <person name="Vincourt P."/>
            <person name="Rieseberg L.H."/>
            <person name="Langlade N.B."/>
        </authorList>
    </citation>
    <scope>NUCLEOTIDE SEQUENCE [LARGE SCALE GENOMIC DNA]</scope>
    <source>
        <strain evidence="2">cv. SF193</strain>
    </source>
</reference>
<dbReference type="AlphaFoldDB" id="A0A251RTJ6"/>